<feature type="transmembrane region" description="Helical" evidence="1">
    <location>
        <begin position="97"/>
        <end position="130"/>
    </location>
</feature>
<feature type="transmembrane region" description="Helical" evidence="1">
    <location>
        <begin position="20"/>
        <end position="42"/>
    </location>
</feature>
<accession>A0ABW2R3C1</accession>
<dbReference type="EMBL" id="JBHTBQ010000044">
    <property type="protein sequence ID" value="MFC7421790.1"/>
    <property type="molecule type" value="Genomic_DNA"/>
</dbReference>
<keyword evidence="1" id="KW-0812">Transmembrane</keyword>
<reference evidence="3" key="1">
    <citation type="journal article" date="2019" name="Int. J. Syst. Evol. Microbiol.">
        <title>The Global Catalogue of Microorganisms (GCM) 10K type strain sequencing project: providing services to taxonomists for standard genome sequencing and annotation.</title>
        <authorList>
            <consortium name="The Broad Institute Genomics Platform"/>
            <consortium name="The Broad Institute Genome Sequencing Center for Infectious Disease"/>
            <person name="Wu L."/>
            <person name="Ma J."/>
        </authorList>
    </citation>
    <scope>NUCLEOTIDE SEQUENCE [LARGE SCALE GENOMIC DNA]</scope>
    <source>
        <strain evidence="3">CCUG 62945</strain>
    </source>
</reference>
<proteinExistence type="predicted"/>
<name>A0ABW2R3C1_9NEIS</name>
<sequence>MTSLTTETLLMRPILKIGRLIASILTTLSLFLATCFATVVSIPYGLSIPNALLGPSKGAQSIYMAIIFIGLIAWIILFILSVSWALQHRIKRCTVRIGMIIGIASSTALGLIFITIIPIFLTWLYALFLYRTQEIMGLMDDTSFNRDRS</sequence>
<evidence type="ECO:0000313" key="2">
    <source>
        <dbReference type="EMBL" id="MFC7421790.1"/>
    </source>
</evidence>
<organism evidence="2 3">
    <name type="scientific">Iodobacter arcticus</name>
    <dbReference type="NCBI Taxonomy" id="590593"/>
    <lineage>
        <taxon>Bacteria</taxon>
        <taxon>Pseudomonadati</taxon>
        <taxon>Pseudomonadota</taxon>
        <taxon>Betaproteobacteria</taxon>
        <taxon>Neisseriales</taxon>
        <taxon>Chitinibacteraceae</taxon>
        <taxon>Iodobacter</taxon>
    </lineage>
</organism>
<dbReference type="RefSeq" id="WP_380189381.1">
    <property type="nucleotide sequence ID" value="NZ_JBHTBQ010000044.1"/>
</dbReference>
<dbReference type="Proteomes" id="UP001596473">
    <property type="component" value="Unassembled WGS sequence"/>
</dbReference>
<protein>
    <recommendedName>
        <fullName evidence="4">DUF4064 domain-containing protein</fullName>
    </recommendedName>
</protein>
<gene>
    <name evidence="2" type="ORF">ACFQNF_18175</name>
</gene>
<evidence type="ECO:0000256" key="1">
    <source>
        <dbReference type="SAM" id="Phobius"/>
    </source>
</evidence>
<comment type="caution">
    <text evidence="2">The sequence shown here is derived from an EMBL/GenBank/DDBJ whole genome shotgun (WGS) entry which is preliminary data.</text>
</comment>
<evidence type="ECO:0000313" key="3">
    <source>
        <dbReference type="Proteomes" id="UP001596473"/>
    </source>
</evidence>
<keyword evidence="1" id="KW-0472">Membrane</keyword>
<keyword evidence="3" id="KW-1185">Reference proteome</keyword>
<evidence type="ECO:0008006" key="4">
    <source>
        <dbReference type="Google" id="ProtNLM"/>
    </source>
</evidence>
<feature type="transmembrane region" description="Helical" evidence="1">
    <location>
        <begin position="62"/>
        <end position="85"/>
    </location>
</feature>
<keyword evidence="1" id="KW-1133">Transmembrane helix</keyword>